<protein>
    <recommendedName>
        <fullName evidence="9">Histidinol-phosphate aminotransferase</fullName>
        <ecNumber evidence="9">2.6.1.9</ecNumber>
    </recommendedName>
    <alternativeName>
        <fullName evidence="9">Imidazole acetol-phosphate transaminase</fullName>
    </alternativeName>
</protein>
<dbReference type="GO" id="GO:0004400">
    <property type="term" value="F:histidinol-phosphate transaminase activity"/>
    <property type="evidence" value="ECO:0007669"/>
    <property type="project" value="UniProtKB-EC"/>
</dbReference>
<feature type="modified residue" description="N6-(pyridoxal phosphate)lysine" evidence="9">
    <location>
        <position position="224"/>
    </location>
</feature>
<dbReference type="InterPro" id="IPR004839">
    <property type="entry name" value="Aminotransferase_I/II_large"/>
</dbReference>
<dbReference type="HAMAP" id="MF_01023">
    <property type="entry name" value="HisC_aminotrans_2"/>
    <property type="match status" value="1"/>
</dbReference>
<gene>
    <name evidence="9" type="primary">hisC</name>
    <name evidence="11" type="ORF">DOK76_01860</name>
</gene>
<name>A0ABS3HQ76_9ENTE</name>
<dbReference type="PROSITE" id="PS00599">
    <property type="entry name" value="AA_TRANSFER_CLASS_2"/>
    <property type="match status" value="1"/>
</dbReference>
<evidence type="ECO:0000259" key="10">
    <source>
        <dbReference type="Pfam" id="PF00155"/>
    </source>
</evidence>
<keyword evidence="12" id="KW-1185">Reference proteome</keyword>
<dbReference type="Gene3D" id="3.40.640.10">
    <property type="entry name" value="Type I PLP-dependent aspartate aminotransferase-like (Major domain)"/>
    <property type="match status" value="1"/>
</dbReference>
<dbReference type="SUPFAM" id="SSF53383">
    <property type="entry name" value="PLP-dependent transferases"/>
    <property type="match status" value="1"/>
</dbReference>
<dbReference type="Pfam" id="PF00155">
    <property type="entry name" value="Aminotran_1_2"/>
    <property type="match status" value="1"/>
</dbReference>
<dbReference type="Proteomes" id="UP000664857">
    <property type="component" value="Unassembled WGS sequence"/>
</dbReference>
<keyword evidence="9" id="KW-0028">Amino-acid biosynthesis</keyword>
<evidence type="ECO:0000256" key="2">
    <source>
        <dbReference type="ARBA" id="ARBA00005011"/>
    </source>
</evidence>
<comment type="subunit">
    <text evidence="3 9">Homodimer.</text>
</comment>
<dbReference type="InterPro" id="IPR015421">
    <property type="entry name" value="PyrdxlP-dep_Trfase_major"/>
</dbReference>
<dbReference type="InterPro" id="IPR050106">
    <property type="entry name" value="HistidinolP_aminotransfase"/>
</dbReference>
<organism evidence="11 12">
    <name type="scientific">Candidatus Vagococcus giribetii</name>
    <dbReference type="NCBI Taxonomy" id="2230876"/>
    <lineage>
        <taxon>Bacteria</taxon>
        <taxon>Bacillati</taxon>
        <taxon>Bacillota</taxon>
        <taxon>Bacilli</taxon>
        <taxon>Lactobacillales</taxon>
        <taxon>Enterococcaceae</taxon>
        <taxon>Vagococcus</taxon>
    </lineage>
</organism>
<comment type="pathway">
    <text evidence="2 9">Amino-acid biosynthesis; L-histidine biosynthesis; L-histidine from 5-phospho-alpha-D-ribose 1-diphosphate: step 7/9.</text>
</comment>
<dbReference type="EC" id="2.6.1.9" evidence="9"/>
<dbReference type="EMBL" id="JAFLVX010000006">
    <property type="protein sequence ID" value="MBO0475796.1"/>
    <property type="molecule type" value="Genomic_DNA"/>
</dbReference>
<dbReference type="CDD" id="cd00609">
    <property type="entry name" value="AAT_like"/>
    <property type="match status" value="1"/>
</dbReference>
<evidence type="ECO:0000256" key="6">
    <source>
        <dbReference type="ARBA" id="ARBA00022898"/>
    </source>
</evidence>
<comment type="caution">
    <text evidence="11">The sequence shown here is derived from an EMBL/GenBank/DDBJ whole genome shotgun (WGS) entry which is preliminary data.</text>
</comment>
<evidence type="ECO:0000313" key="11">
    <source>
        <dbReference type="EMBL" id="MBO0475796.1"/>
    </source>
</evidence>
<evidence type="ECO:0000256" key="3">
    <source>
        <dbReference type="ARBA" id="ARBA00011738"/>
    </source>
</evidence>
<evidence type="ECO:0000256" key="7">
    <source>
        <dbReference type="ARBA" id="ARBA00023102"/>
    </source>
</evidence>
<evidence type="ECO:0000256" key="8">
    <source>
        <dbReference type="ARBA" id="ARBA00047481"/>
    </source>
</evidence>
<dbReference type="InterPro" id="IPR015422">
    <property type="entry name" value="PyrdxlP-dep_Trfase_small"/>
</dbReference>
<keyword evidence="6 9" id="KW-0663">Pyridoxal phosphate</keyword>
<evidence type="ECO:0000256" key="5">
    <source>
        <dbReference type="ARBA" id="ARBA00022679"/>
    </source>
</evidence>
<dbReference type="InterPro" id="IPR001917">
    <property type="entry name" value="Aminotrans_II_pyridoxalP_BS"/>
</dbReference>
<evidence type="ECO:0000256" key="9">
    <source>
        <dbReference type="HAMAP-Rule" id="MF_01023"/>
    </source>
</evidence>
<dbReference type="InterPro" id="IPR005861">
    <property type="entry name" value="HisP_aminotrans"/>
</dbReference>
<comment type="cofactor">
    <cofactor evidence="1 9">
        <name>pyridoxal 5'-phosphate</name>
        <dbReference type="ChEBI" id="CHEBI:597326"/>
    </cofactor>
</comment>
<dbReference type="Gene3D" id="3.90.1150.10">
    <property type="entry name" value="Aspartate Aminotransferase, domain 1"/>
    <property type="match status" value="1"/>
</dbReference>
<keyword evidence="5 9" id="KW-0808">Transferase</keyword>
<dbReference type="PANTHER" id="PTHR43643">
    <property type="entry name" value="HISTIDINOL-PHOSPHATE AMINOTRANSFERASE 2"/>
    <property type="match status" value="1"/>
</dbReference>
<evidence type="ECO:0000313" key="12">
    <source>
        <dbReference type="Proteomes" id="UP000664857"/>
    </source>
</evidence>
<evidence type="ECO:0000256" key="4">
    <source>
        <dbReference type="ARBA" id="ARBA00022576"/>
    </source>
</evidence>
<feature type="domain" description="Aminotransferase class I/classII large" evidence="10">
    <location>
        <begin position="30"/>
        <end position="350"/>
    </location>
</feature>
<accession>A0ABS3HQ76</accession>
<dbReference type="PANTHER" id="PTHR43643:SF3">
    <property type="entry name" value="HISTIDINOL-PHOSPHATE AMINOTRANSFERASE"/>
    <property type="match status" value="1"/>
</dbReference>
<dbReference type="NCBIfam" id="TIGR01141">
    <property type="entry name" value="hisC"/>
    <property type="match status" value="1"/>
</dbReference>
<comment type="catalytic activity">
    <reaction evidence="8 9">
        <text>L-histidinol phosphate + 2-oxoglutarate = 3-(imidazol-4-yl)-2-oxopropyl phosphate + L-glutamate</text>
        <dbReference type="Rhea" id="RHEA:23744"/>
        <dbReference type="ChEBI" id="CHEBI:16810"/>
        <dbReference type="ChEBI" id="CHEBI:29985"/>
        <dbReference type="ChEBI" id="CHEBI:57766"/>
        <dbReference type="ChEBI" id="CHEBI:57980"/>
        <dbReference type="EC" id="2.6.1.9"/>
    </reaction>
</comment>
<proteinExistence type="inferred from homology"/>
<sequence>MRGKETLKGLRPYTPGRPIEEVQKEYGIEKIVKLASNENPFGYSNEVKKFLQETVTDLQLYPDGGAVALKEALAEYYQVETEQLIVGAGLDEVIQIVSRAYLTPDDEIIVPDPTFPQYAHHAIIEGAKVIKVPVDEKTGEMALEDMLKEVTENTKIIWLCNPNNPTGTYVSQEKITRFLEQVPKNVLVISDEAYQEFVTIEEESSTLAVLEQFPNLMVMKTFSKAYGIAGLRVGFGIASRDIIQILEVTRLPFNTNSLGQQAAIVALKDQDFIKETSRINREELTAWESFLEKYEMPYYVSQTNFIFFSVGDKDQEVTQYLLEQGFIIRGGLKPGWLRITIGLPEDNETLRKHLLAYLAK</sequence>
<evidence type="ECO:0000256" key="1">
    <source>
        <dbReference type="ARBA" id="ARBA00001933"/>
    </source>
</evidence>
<dbReference type="RefSeq" id="WP_206964575.1">
    <property type="nucleotide sequence ID" value="NZ_JAFLVX010000006.1"/>
</dbReference>
<reference evidence="11 12" key="1">
    <citation type="submission" date="2021-03" db="EMBL/GenBank/DDBJ databases">
        <title>Enterococcal diversity collection.</title>
        <authorList>
            <person name="Gilmore M.S."/>
            <person name="Schwartzman J."/>
            <person name="Van Tyne D."/>
            <person name="Martin M."/>
            <person name="Earl A.M."/>
            <person name="Manson A.L."/>
            <person name="Straub T."/>
            <person name="Salamzade R."/>
            <person name="Saavedra J."/>
            <person name="Lebreton F."/>
            <person name="Prichula J."/>
            <person name="Schaufler K."/>
            <person name="Gaca A."/>
            <person name="Sgardioli B."/>
            <person name="Wagenaar J."/>
            <person name="Strong T."/>
        </authorList>
    </citation>
    <scope>NUCLEOTIDE SEQUENCE [LARGE SCALE GENOMIC DNA]</scope>
    <source>
        <strain evidence="11 12">DIV0080</strain>
    </source>
</reference>
<keyword evidence="7 9" id="KW-0368">Histidine biosynthesis</keyword>
<dbReference type="InterPro" id="IPR015424">
    <property type="entry name" value="PyrdxlP-dep_Trfase"/>
</dbReference>
<comment type="similarity">
    <text evidence="9">Belongs to the class-II pyridoxal-phosphate-dependent aminotransferase family. Histidinol-phosphate aminotransferase subfamily.</text>
</comment>
<keyword evidence="4 9" id="KW-0032">Aminotransferase</keyword>